<dbReference type="Proteomes" id="UP001474120">
    <property type="component" value="Unassembled WGS sequence"/>
</dbReference>
<dbReference type="InterPro" id="IPR011010">
    <property type="entry name" value="DNA_brk_join_enz"/>
</dbReference>
<keyword evidence="1" id="KW-0233">DNA recombination</keyword>
<proteinExistence type="predicted"/>
<dbReference type="Pfam" id="PF00589">
    <property type="entry name" value="Phage_integrase"/>
    <property type="match status" value="1"/>
</dbReference>
<dbReference type="RefSeq" id="WP_342161111.1">
    <property type="nucleotide sequence ID" value="NZ_JBCDNA010000003.1"/>
</dbReference>
<accession>A0ABU9L3C7</accession>
<dbReference type="SUPFAM" id="SSF56349">
    <property type="entry name" value="DNA breaking-rejoining enzymes"/>
    <property type="match status" value="1"/>
</dbReference>
<organism evidence="3 4">
    <name type="scientific">Lutimonas vermicola</name>
    <dbReference type="NCBI Taxonomy" id="414288"/>
    <lineage>
        <taxon>Bacteria</taxon>
        <taxon>Pseudomonadati</taxon>
        <taxon>Bacteroidota</taxon>
        <taxon>Flavobacteriia</taxon>
        <taxon>Flavobacteriales</taxon>
        <taxon>Flavobacteriaceae</taxon>
        <taxon>Lutimonas</taxon>
    </lineage>
</organism>
<keyword evidence="4" id="KW-1185">Reference proteome</keyword>
<reference evidence="3 4" key="1">
    <citation type="submission" date="2024-04" db="EMBL/GenBank/DDBJ databases">
        <title>whole genome sequencing of Lutimonas vermicola strain IMCC1616.</title>
        <authorList>
            <person name="Bae S.S."/>
        </authorList>
    </citation>
    <scope>NUCLEOTIDE SEQUENCE [LARGE SCALE GENOMIC DNA]</scope>
    <source>
        <strain evidence="3 4">IMCC1616</strain>
    </source>
</reference>
<dbReference type="EMBL" id="JBCDNA010000003">
    <property type="protein sequence ID" value="MEL4456947.1"/>
    <property type="molecule type" value="Genomic_DNA"/>
</dbReference>
<dbReference type="InterPro" id="IPR002104">
    <property type="entry name" value="Integrase_catalytic"/>
</dbReference>
<evidence type="ECO:0000256" key="1">
    <source>
        <dbReference type="ARBA" id="ARBA00023172"/>
    </source>
</evidence>
<dbReference type="Gene3D" id="1.10.443.10">
    <property type="entry name" value="Intergrase catalytic core"/>
    <property type="match status" value="1"/>
</dbReference>
<evidence type="ECO:0000313" key="3">
    <source>
        <dbReference type="EMBL" id="MEL4456947.1"/>
    </source>
</evidence>
<protein>
    <submittedName>
        <fullName evidence="3">Site-specific integrase</fullName>
    </submittedName>
</protein>
<feature type="domain" description="Tyr recombinase" evidence="2">
    <location>
        <begin position="208"/>
        <end position="417"/>
    </location>
</feature>
<gene>
    <name evidence="3" type="ORF">AABB81_13645</name>
</gene>
<dbReference type="CDD" id="cd00397">
    <property type="entry name" value="DNA_BRE_C"/>
    <property type="match status" value="1"/>
</dbReference>
<dbReference type="InterPro" id="IPR013762">
    <property type="entry name" value="Integrase-like_cat_sf"/>
</dbReference>
<dbReference type="PROSITE" id="PS51898">
    <property type="entry name" value="TYR_RECOMBINASE"/>
    <property type="match status" value="1"/>
</dbReference>
<comment type="caution">
    <text evidence="3">The sequence shown here is derived from an EMBL/GenBank/DDBJ whole genome shotgun (WGS) entry which is preliminary data.</text>
</comment>
<sequence length="417" mass="48582">MKIKKNMYSLRVYCTKCKRQYNYHNIENCDHAEYQHYKSLVSDINGRRRTKMYRTKNFDEALISAIQFRKDVKNGVLENYSKVEVYDPNNLSIIDAANLFLNFCHGNNVPSHKKKNISKNHLSDIERNVKQLINIFRENNVNVEMTTINSLNDYHVGYWYDHVTSNYSVGSYPTKLKIIKSFINHMIDEVGVTMGNPFKSVKFDAIVYDTSSITKKEFLAVLDAVDNKSPYKQLQGKRRERKNHYRPYLIDGFKLALYTGLRREELVTLSWNDLYFSEKTDGLIFLTDNLKVERITGKKYKKKYIPVGPDLYSLLVELGYEDFKDSTLNVLHPHRVSGIKTIIANLSKGFTHFYKQAFPSKKRKTFKILRKTYLSYLNKAVGDDSIELSSHGSKKILSTHYIDAEVVAKGLTMKIFK</sequence>
<name>A0ABU9L3C7_9FLAO</name>
<evidence type="ECO:0000259" key="2">
    <source>
        <dbReference type="PROSITE" id="PS51898"/>
    </source>
</evidence>
<evidence type="ECO:0000313" key="4">
    <source>
        <dbReference type="Proteomes" id="UP001474120"/>
    </source>
</evidence>